<dbReference type="Gene3D" id="2.60.120.10">
    <property type="entry name" value="Jelly Rolls"/>
    <property type="match status" value="1"/>
</dbReference>
<dbReference type="InterPro" id="IPR018490">
    <property type="entry name" value="cNMP-bd_dom_sf"/>
</dbReference>
<dbReference type="PROSITE" id="PS51063">
    <property type="entry name" value="HTH_CRP_2"/>
    <property type="match status" value="1"/>
</dbReference>
<dbReference type="InterPro" id="IPR014710">
    <property type="entry name" value="RmlC-like_jellyroll"/>
</dbReference>
<dbReference type="SMART" id="SM00100">
    <property type="entry name" value="cNMP"/>
    <property type="match status" value="1"/>
</dbReference>
<dbReference type="InterPro" id="IPR036388">
    <property type="entry name" value="WH-like_DNA-bd_sf"/>
</dbReference>
<sequence length="242" mass="26141">MATGPCWPGPRTRPFVYNLHADGLHLVLQDAAQAGNLAGLSDDRQPRPVPGQQRVYAAGDAATRLYFVHTGQVHTSQVTATGEELVTGRYPAGAFFGYRALLAGAAHPDTATATEDTLLLSVPAADFTQLLLRDPAVSRRFVRLLVGRAPAPAAPAAEADGRALRRPLADTLLHLHEQQRGLTPADALIRLSPDDLAALLGTSPETLGRALRELRQDGLVEATSDFVRVQQPERLRLRRDSW</sequence>
<name>A0A1I6BDV0_HYMAR</name>
<reference evidence="7" key="1">
    <citation type="submission" date="2016-10" db="EMBL/GenBank/DDBJ databases">
        <authorList>
            <person name="Varghese N."/>
            <person name="Submissions S."/>
        </authorList>
    </citation>
    <scope>NUCLEOTIDE SEQUENCE [LARGE SCALE GENOMIC DNA]</scope>
    <source>
        <strain evidence="7">OR362-8,ATCC BAA-1266,JCM 13504</strain>
    </source>
</reference>
<dbReference type="GO" id="GO:0005829">
    <property type="term" value="C:cytosol"/>
    <property type="evidence" value="ECO:0007669"/>
    <property type="project" value="TreeGrafter"/>
</dbReference>
<dbReference type="CDD" id="cd00038">
    <property type="entry name" value="CAP_ED"/>
    <property type="match status" value="1"/>
</dbReference>
<evidence type="ECO:0000259" key="5">
    <source>
        <dbReference type="PROSITE" id="PS51063"/>
    </source>
</evidence>
<feature type="domain" description="Cyclic nucleotide-binding" evidence="4">
    <location>
        <begin position="28"/>
        <end position="148"/>
    </location>
</feature>
<dbReference type="Pfam" id="PF13545">
    <property type="entry name" value="HTH_Crp_2"/>
    <property type="match status" value="1"/>
</dbReference>
<protein>
    <submittedName>
        <fullName evidence="6">cAMP-binding domain of CRP or a regulatory subunit of cAMP-dependent protein kinases</fullName>
    </submittedName>
</protein>
<accession>A0A1I6BDV0</accession>
<dbReference type="PRINTS" id="PR00034">
    <property type="entry name" value="HTHCRP"/>
</dbReference>
<dbReference type="InterPro" id="IPR050397">
    <property type="entry name" value="Env_Response_Regulators"/>
</dbReference>
<dbReference type="AlphaFoldDB" id="A0A1I6BDV0"/>
<evidence type="ECO:0000256" key="3">
    <source>
        <dbReference type="ARBA" id="ARBA00023163"/>
    </source>
</evidence>
<dbReference type="EMBL" id="FOXS01000008">
    <property type="protein sequence ID" value="SFQ79071.1"/>
    <property type="molecule type" value="Genomic_DNA"/>
</dbReference>
<keyword evidence="6" id="KW-0808">Transferase</keyword>
<keyword evidence="7" id="KW-1185">Reference proteome</keyword>
<dbReference type="InterPro" id="IPR012318">
    <property type="entry name" value="HTH_CRP"/>
</dbReference>
<dbReference type="InterPro" id="IPR036390">
    <property type="entry name" value="WH_DNA-bd_sf"/>
</dbReference>
<gene>
    <name evidence="6" type="ORF">SAMN04515668_4397</name>
</gene>
<dbReference type="Proteomes" id="UP000199029">
    <property type="component" value="Unassembled WGS sequence"/>
</dbReference>
<evidence type="ECO:0000259" key="4">
    <source>
        <dbReference type="PROSITE" id="PS50042"/>
    </source>
</evidence>
<dbReference type="OrthoDB" id="9127033at2"/>
<keyword evidence="3" id="KW-0804">Transcription</keyword>
<dbReference type="SUPFAM" id="SSF51206">
    <property type="entry name" value="cAMP-binding domain-like"/>
    <property type="match status" value="1"/>
</dbReference>
<dbReference type="PANTHER" id="PTHR24567">
    <property type="entry name" value="CRP FAMILY TRANSCRIPTIONAL REGULATORY PROTEIN"/>
    <property type="match status" value="1"/>
</dbReference>
<organism evidence="6 7">
    <name type="scientific">Hymenobacter arizonensis</name>
    <name type="common">Siccationidurans arizonensis</name>
    <dbReference type="NCBI Taxonomy" id="1227077"/>
    <lineage>
        <taxon>Bacteria</taxon>
        <taxon>Pseudomonadati</taxon>
        <taxon>Bacteroidota</taxon>
        <taxon>Cytophagia</taxon>
        <taxon>Cytophagales</taxon>
        <taxon>Hymenobacteraceae</taxon>
        <taxon>Hymenobacter</taxon>
    </lineage>
</organism>
<evidence type="ECO:0000256" key="1">
    <source>
        <dbReference type="ARBA" id="ARBA00023015"/>
    </source>
</evidence>
<dbReference type="InterPro" id="IPR000595">
    <property type="entry name" value="cNMP-bd_dom"/>
</dbReference>
<dbReference type="Gene3D" id="1.10.10.10">
    <property type="entry name" value="Winged helix-like DNA-binding domain superfamily/Winged helix DNA-binding domain"/>
    <property type="match status" value="1"/>
</dbReference>
<dbReference type="RefSeq" id="WP_092678313.1">
    <property type="nucleotide sequence ID" value="NZ_FOXS01000008.1"/>
</dbReference>
<dbReference type="GO" id="GO:0016301">
    <property type="term" value="F:kinase activity"/>
    <property type="evidence" value="ECO:0007669"/>
    <property type="project" value="UniProtKB-KW"/>
</dbReference>
<dbReference type="SMART" id="SM00419">
    <property type="entry name" value="HTH_CRP"/>
    <property type="match status" value="1"/>
</dbReference>
<dbReference type="GO" id="GO:0003700">
    <property type="term" value="F:DNA-binding transcription factor activity"/>
    <property type="evidence" value="ECO:0007669"/>
    <property type="project" value="TreeGrafter"/>
</dbReference>
<proteinExistence type="predicted"/>
<dbReference type="GO" id="GO:0003677">
    <property type="term" value="F:DNA binding"/>
    <property type="evidence" value="ECO:0007669"/>
    <property type="project" value="UniProtKB-KW"/>
</dbReference>
<keyword evidence="2" id="KW-0238">DNA-binding</keyword>
<dbReference type="SUPFAM" id="SSF46785">
    <property type="entry name" value="Winged helix' DNA-binding domain"/>
    <property type="match status" value="1"/>
</dbReference>
<dbReference type="PANTHER" id="PTHR24567:SF74">
    <property type="entry name" value="HTH-TYPE TRANSCRIPTIONAL REGULATOR ARCR"/>
    <property type="match status" value="1"/>
</dbReference>
<dbReference type="STRING" id="1227077.SAMN04515668_4397"/>
<feature type="domain" description="HTH crp-type" evidence="5">
    <location>
        <begin position="162"/>
        <end position="233"/>
    </location>
</feature>
<evidence type="ECO:0000256" key="2">
    <source>
        <dbReference type="ARBA" id="ARBA00023125"/>
    </source>
</evidence>
<dbReference type="Pfam" id="PF00027">
    <property type="entry name" value="cNMP_binding"/>
    <property type="match status" value="1"/>
</dbReference>
<dbReference type="PROSITE" id="PS50042">
    <property type="entry name" value="CNMP_BINDING_3"/>
    <property type="match status" value="1"/>
</dbReference>
<evidence type="ECO:0000313" key="7">
    <source>
        <dbReference type="Proteomes" id="UP000199029"/>
    </source>
</evidence>
<keyword evidence="6" id="KW-0418">Kinase</keyword>
<keyword evidence="1" id="KW-0805">Transcription regulation</keyword>
<evidence type="ECO:0000313" key="6">
    <source>
        <dbReference type="EMBL" id="SFQ79071.1"/>
    </source>
</evidence>